<evidence type="ECO:0000313" key="2">
    <source>
        <dbReference type="Proteomes" id="UP000001870"/>
    </source>
</evidence>
<gene>
    <name evidence="1" type="ordered locus">MADE_1014755</name>
</gene>
<dbReference type="Proteomes" id="UP000001870">
    <property type="component" value="Chromosome"/>
</dbReference>
<sequence length="54" mass="6230">MGKLTLYKYDDDLLIFELEVESGQTIPAEWLIHKIAPHTVLIPTIRNSPRVILK</sequence>
<proteinExistence type="predicted"/>
<reference evidence="1 2" key="1">
    <citation type="journal article" date="2008" name="ISME J.">
        <title>Comparative genomics of two ecotypes of the marine planktonic copiotroph Alteromonas macleodii suggests alternative lifestyles associated with different kinds of particulate organic matter.</title>
        <authorList>
            <person name="Ivars-Martinez E."/>
            <person name="Martin-Cuadrado A.B."/>
            <person name="D'Auria G."/>
            <person name="Mira A."/>
            <person name="Ferriera S."/>
            <person name="Johnson J."/>
            <person name="Friedman R."/>
            <person name="Rodriguez-Valera F."/>
        </authorList>
    </citation>
    <scope>NUCLEOTIDE SEQUENCE [LARGE SCALE GENOMIC DNA]</scope>
    <source>
        <strain evidence="2">DSM 17117 / CIP 110805 / LMG 28347 / Deep ecotype</strain>
    </source>
</reference>
<organism evidence="1 2">
    <name type="scientific">Alteromonas mediterranea (strain DSM 17117 / CIP 110805 / LMG 28347 / Deep ecotype)</name>
    <dbReference type="NCBI Taxonomy" id="1774373"/>
    <lineage>
        <taxon>Bacteria</taxon>
        <taxon>Pseudomonadati</taxon>
        <taxon>Pseudomonadota</taxon>
        <taxon>Gammaproteobacteria</taxon>
        <taxon>Alteromonadales</taxon>
        <taxon>Alteromonadaceae</taxon>
        <taxon>Alteromonas/Salinimonas group</taxon>
        <taxon>Alteromonas</taxon>
    </lineage>
</organism>
<protein>
    <submittedName>
        <fullName evidence="1">Uncharacterized protein</fullName>
    </submittedName>
</protein>
<keyword evidence="2" id="KW-1185">Reference proteome</keyword>
<dbReference type="EMBL" id="CP001103">
    <property type="protein sequence ID" value="AEA99085.1"/>
    <property type="molecule type" value="Genomic_DNA"/>
</dbReference>
<dbReference type="AlphaFoldDB" id="F2GCC9"/>
<dbReference type="HOGENOM" id="CLU_3039745_0_0_6"/>
<accession>F2GCC9</accession>
<reference evidence="1 2" key="2">
    <citation type="journal article" date="2015" name="Antonie Van Leeuwenhoek">
        <title>Ecophysiological diversity of a novel member of the genus Alteromonas, and description of Alteromonas mediterranea sp. nov.</title>
        <authorList>
            <person name="Ivanova E.P."/>
            <person name="Lopez-Perez M."/>
            <person name="Zabalos M."/>
            <person name="Nguyen S.H."/>
            <person name="Webb H.K."/>
            <person name="Ryan J."/>
            <person name="Lagutin K."/>
            <person name="Vyssotski M."/>
            <person name="Crawford R.J."/>
            <person name="Rodriguez-Valera F."/>
        </authorList>
    </citation>
    <scope>NUCLEOTIDE SEQUENCE [LARGE SCALE GENOMIC DNA]</scope>
    <source>
        <strain evidence="2">DSM 17117 / CIP 110805 / LMG 28347 / Deep ecotype</strain>
    </source>
</reference>
<name>F2GCC9_ALTMD</name>
<evidence type="ECO:0000313" key="1">
    <source>
        <dbReference type="EMBL" id="AEA99085.1"/>
    </source>
</evidence>
<dbReference type="KEGG" id="amc:MADE_1014755"/>